<accession>A0A2Z6T7D2</accession>
<sequence>MVEKIWYQGSIDDGLTLNDVKELGVDGIYLTHNLKNQDEIGKQARKLGLEVRDEDELPFNQELTQVVLTELTNPAIPDVGFPEKIHKLLNTDEVNGLLNPSEEDQLLQMQALALMALLPGQLVIPANLINEKDSQNWRQIQKLITLRKAQNNLPSRINITENNLIELQKDKLTGYFNTSSAALGFNSVSSWIQNYLVGQLLPKGVVIREN</sequence>
<dbReference type="OrthoDB" id="10005148at2"/>
<organism evidence="1 2">
    <name type="scientific">Lactobacillus rodentium</name>
    <dbReference type="NCBI Taxonomy" id="947835"/>
    <lineage>
        <taxon>Bacteria</taxon>
        <taxon>Bacillati</taxon>
        <taxon>Bacillota</taxon>
        <taxon>Bacilli</taxon>
        <taxon>Lactobacillales</taxon>
        <taxon>Lactobacillaceae</taxon>
        <taxon>Lactobacillus</taxon>
    </lineage>
</organism>
<keyword evidence="2" id="KW-1185">Reference proteome</keyword>
<protein>
    <submittedName>
        <fullName evidence="1">Uncharacterized protein</fullName>
    </submittedName>
</protein>
<dbReference type="AlphaFoldDB" id="A0A2Z6T7D2"/>
<dbReference type="Proteomes" id="UP000257317">
    <property type="component" value="Unassembled WGS sequence"/>
</dbReference>
<comment type="caution">
    <text evidence="1">The sequence shown here is derived from an EMBL/GenBank/DDBJ whole genome shotgun (WGS) entry which is preliminary data.</text>
</comment>
<dbReference type="RefSeq" id="WP_117118674.1">
    <property type="nucleotide sequence ID" value="NZ_BFBY01000011.1"/>
</dbReference>
<gene>
    <name evidence="1" type="ORF">LrDSM24759_12580</name>
</gene>
<evidence type="ECO:0000313" key="1">
    <source>
        <dbReference type="EMBL" id="GBG05344.1"/>
    </source>
</evidence>
<dbReference type="EMBL" id="BFBY01000011">
    <property type="protein sequence ID" value="GBG05344.1"/>
    <property type="molecule type" value="Genomic_DNA"/>
</dbReference>
<evidence type="ECO:0000313" key="2">
    <source>
        <dbReference type="Proteomes" id="UP000257317"/>
    </source>
</evidence>
<name>A0A2Z6T7D2_9LACO</name>
<proteinExistence type="predicted"/>
<reference evidence="2" key="1">
    <citation type="submission" date="2018-03" db="EMBL/GenBank/DDBJ databases">
        <title>New taxa in the Lactobacillus gasseri group.</title>
        <authorList>
            <person name="Tanizawa Y."/>
            <person name="Tohno M."/>
            <person name="Endo A."/>
            <person name="Arita M."/>
        </authorList>
    </citation>
    <scope>NUCLEOTIDE SEQUENCE [LARGE SCALE GENOMIC DNA]</scope>
    <source>
        <strain evidence="2">DSM 24759</strain>
    </source>
</reference>